<evidence type="ECO:0000256" key="1">
    <source>
        <dbReference type="SAM" id="MobiDB-lite"/>
    </source>
</evidence>
<dbReference type="InterPro" id="IPR045073">
    <property type="entry name" value="Omega/Tau-like"/>
</dbReference>
<feature type="compositionally biased region" description="Basic and acidic residues" evidence="1">
    <location>
        <begin position="260"/>
        <end position="277"/>
    </location>
</feature>
<protein>
    <submittedName>
        <fullName evidence="2">Uncharacterized protein</fullName>
    </submittedName>
</protein>
<dbReference type="Proteomes" id="UP000266723">
    <property type="component" value="Unassembled WGS sequence"/>
</dbReference>
<dbReference type="PANTHER" id="PTHR11260">
    <property type="entry name" value="GLUTATHIONE S-TRANSFERASE, GST, SUPERFAMILY, GST DOMAIN CONTAINING"/>
    <property type="match status" value="1"/>
</dbReference>
<feature type="compositionally biased region" description="Basic and acidic residues" evidence="1">
    <location>
        <begin position="306"/>
        <end position="315"/>
    </location>
</feature>
<gene>
    <name evidence="2" type="ORF">DY000_02063470</name>
</gene>
<evidence type="ECO:0000313" key="2">
    <source>
        <dbReference type="EMBL" id="KAF3515859.1"/>
    </source>
</evidence>
<keyword evidence="3" id="KW-1185">Reference proteome</keyword>
<reference evidence="2 3" key="1">
    <citation type="journal article" date="2020" name="BMC Genomics">
        <title>Intraspecific diversification of the crop wild relative Brassica cretica Lam. using demographic model selection.</title>
        <authorList>
            <person name="Kioukis A."/>
            <person name="Michalopoulou V.A."/>
            <person name="Briers L."/>
            <person name="Pirintsos S."/>
            <person name="Studholme D.J."/>
            <person name="Pavlidis P."/>
            <person name="Sarris P.F."/>
        </authorList>
    </citation>
    <scope>NUCLEOTIDE SEQUENCE [LARGE SCALE GENOMIC DNA]</scope>
    <source>
        <strain evidence="3">cv. PFS-1207/04</strain>
    </source>
</reference>
<evidence type="ECO:0000313" key="3">
    <source>
        <dbReference type="Proteomes" id="UP000266723"/>
    </source>
</evidence>
<dbReference type="PANTHER" id="PTHR11260:SF688">
    <property type="entry name" value="GLUTATHIONE S-TRANSFERASE"/>
    <property type="match status" value="1"/>
</dbReference>
<sequence length="315" mass="34861">MHNSTRISSSIEEVLNWKNDLLLESNPIYKKVHVHGDVSICKSLNIVQYITHVRLITAERSATGKSVNRTSPVLCVAVVKGLIFYVAAVFHGDETDMGIDESLPSDPSILPSHPSDRVFAGFWAHFVDGKCFEMINAVAGAKDNDVRMAMAGNLIDWTELRSELSQTVQLNQLVDRVQPAGPSVGKLNSTGKSVRRLGRLVGFGVVTGRWSDQVQSRTGPTKHCACGKHAKQLESVSSRRGAYGRLDRIIKSRRRSDLDCMKIDPDMADQRDKEKRGATGTPERTPKDRVRDHGLEPIRCLSVGSDRSHDHSRLA</sequence>
<name>A0ABQ7APN8_BRACR</name>
<proteinExistence type="predicted"/>
<comment type="caution">
    <text evidence="2">The sequence shown here is derived from an EMBL/GenBank/DDBJ whole genome shotgun (WGS) entry which is preliminary data.</text>
</comment>
<feature type="region of interest" description="Disordered" evidence="1">
    <location>
        <begin position="260"/>
        <end position="315"/>
    </location>
</feature>
<dbReference type="Gene3D" id="3.40.30.10">
    <property type="entry name" value="Glutaredoxin"/>
    <property type="match status" value="1"/>
</dbReference>
<organism evidence="2 3">
    <name type="scientific">Brassica cretica</name>
    <name type="common">Mustard</name>
    <dbReference type="NCBI Taxonomy" id="69181"/>
    <lineage>
        <taxon>Eukaryota</taxon>
        <taxon>Viridiplantae</taxon>
        <taxon>Streptophyta</taxon>
        <taxon>Embryophyta</taxon>
        <taxon>Tracheophyta</taxon>
        <taxon>Spermatophyta</taxon>
        <taxon>Magnoliopsida</taxon>
        <taxon>eudicotyledons</taxon>
        <taxon>Gunneridae</taxon>
        <taxon>Pentapetalae</taxon>
        <taxon>rosids</taxon>
        <taxon>malvids</taxon>
        <taxon>Brassicales</taxon>
        <taxon>Brassicaceae</taxon>
        <taxon>Brassiceae</taxon>
        <taxon>Brassica</taxon>
    </lineage>
</organism>
<accession>A0ABQ7APN8</accession>
<feature type="compositionally biased region" description="Basic and acidic residues" evidence="1">
    <location>
        <begin position="284"/>
        <end position="296"/>
    </location>
</feature>
<dbReference type="Gene3D" id="1.20.1050.10">
    <property type="match status" value="1"/>
</dbReference>
<dbReference type="EMBL" id="QGKV02001556">
    <property type="protein sequence ID" value="KAF3515859.1"/>
    <property type="molecule type" value="Genomic_DNA"/>
</dbReference>